<dbReference type="SUPFAM" id="SSF55298">
    <property type="entry name" value="YjgF-like"/>
    <property type="match status" value="1"/>
</dbReference>
<gene>
    <name evidence="1" type="ORF">GCM10009750_19680</name>
</gene>
<dbReference type="CDD" id="cd00448">
    <property type="entry name" value="YjgF_YER057c_UK114_family"/>
    <property type="match status" value="1"/>
</dbReference>
<dbReference type="RefSeq" id="WP_157426305.1">
    <property type="nucleotide sequence ID" value="NZ_BAAANK010000005.1"/>
</dbReference>
<dbReference type="InterPro" id="IPR006175">
    <property type="entry name" value="YjgF/YER057c/UK114"/>
</dbReference>
<proteinExistence type="predicted"/>
<dbReference type="Pfam" id="PF01042">
    <property type="entry name" value="Ribonuc_L-PSP"/>
    <property type="match status" value="1"/>
</dbReference>
<protein>
    <submittedName>
        <fullName evidence="1">RidA family protein</fullName>
    </submittedName>
</protein>
<dbReference type="InterPro" id="IPR035959">
    <property type="entry name" value="RutC-like_sf"/>
</dbReference>
<dbReference type="Gene3D" id="3.30.1330.40">
    <property type="entry name" value="RutC-like"/>
    <property type="match status" value="1"/>
</dbReference>
<comment type="caution">
    <text evidence="1">The sequence shown here is derived from an EMBL/GenBank/DDBJ whole genome shotgun (WGS) entry which is preliminary data.</text>
</comment>
<sequence>MTVQLSHPEGLLEQEKYSPVASAIGTRLVLLAGQAAITPSGEVTASDLAGQVHTALQNVAVGVTGAGGSLADVARLTIYVVGWTPEMAEPLYDGLARAQASDGLAVPLPPITVIGAQALWTPELLVEIEATAVLS</sequence>
<evidence type="ECO:0000313" key="2">
    <source>
        <dbReference type="Proteomes" id="UP001501746"/>
    </source>
</evidence>
<accession>A0ABN2MRP6</accession>
<keyword evidence="2" id="KW-1185">Reference proteome</keyword>
<name>A0ABN2MRP6_9MICO</name>
<evidence type="ECO:0000313" key="1">
    <source>
        <dbReference type="EMBL" id="GAA1835298.1"/>
    </source>
</evidence>
<dbReference type="Proteomes" id="UP001501746">
    <property type="component" value="Unassembled WGS sequence"/>
</dbReference>
<dbReference type="EMBL" id="BAAANK010000005">
    <property type="protein sequence ID" value="GAA1835298.1"/>
    <property type="molecule type" value="Genomic_DNA"/>
</dbReference>
<organism evidence="1 2">
    <name type="scientific">Agromyces salentinus</name>
    <dbReference type="NCBI Taxonomy" id="269421"/>
    <lineage>
        <taxon>Bacteria</taxon>
        <taxon>Bacillati</taxon>
        <taxon>Actinomycetota</taxon>
        <taxon>Actinomycetes</taxon>
        <taxon>Micrococcales</taxon>
        <taxon>Microbacteriaceae</taxon>
        <taxon>Agromyces</taxon>
    </lineage>
</organism>
<reference evidence="1 2" key="1">
    <citation type="journal article" date="2019" name="Int. J. Syst. Evol. Microbiol.">
        <title>The Global Catalogue of Microorganisms (GCM) 10K type strain sequencing project: providing services to taxonomists for standard genome sequencing and annotation.</title>
        <authorList>
            <consortium name="The Broad Institute Genomics Platform"/>
            <consortium name="The Broad Institute Genome Sequencing Center for Infectious Disease"/>
            <person name="Wu L."/>
            <person name="Ma J."/>
        </authorList>
    </citation>
    <scope>NUCLEOTIDE SEQUENCE [LARGE SCALE GENOMIC DNA]</scope>
    <source>
        <strain evidence="1 2">JCM 14323</strain>
    </source>
</reference>